<dbReference type="EMBL" id="LAZR01008034">
    <property type="protein sequence ID" value="KKM81334.1"/>
    <property type="molecule type" value="Genomic_DNA"/>
</dbReference>
<organism evidence="1">
    <name type="scientific">marine sediment metagenome</name>
    <dbReference type="NCBI Taxonomy" id="412755"/>
    <lineage>
        <taxon>unclassified sequences</taxon>
        <taxon>metagenomes</taxon>
        <taxon>ecological metagenomes</taxon>
    </lineage>
</organism>
<accession>A0A0F9KGP9</accession>
<sequence length="199" mass="23010">MNPEIDHSVSPEKYIDMPDGLDGYWWETETQICVADIHSRNPRAFIGFLNVIEGKGKPVFFPTLVNARLDKLLRLRGYQDAFVKGEIFGDPEIFDGLAKLPNNKGAGSNISGKERMMKTTGHNEPRQMFIDSVVEFYEKLGSKKFWADMKQRTIVLEALSQDYMRTDHTGYKEEDATTLRAALNEYRLRERHMMRLTQQ</sequence>
<gene>
    <name evidence="1" type="ORF">LCGC14_1330810</name>
</gene>
<dbReference type="AlphaFoldDB" id="A0A0F9KGP9"/>
<protein>
    <submittedName>
        <fullName evidence="1">Uncharacterized protein</fullName>
    </submittedName>
</protein>
<reference evidence="1" key="1">
    <citation type="journal article" date="2015" name="Nature">
        <title>Complex archaea that bridge the gap between prokaryotes and eukaryotes.</title>
        <authorList>
            <person name="Spang A."/>
            <person name="Saw J.H."/>
            <person name="Jorgensen S.L."/>
            <person name="Zaremba-Niedzwiedzka K."/>
            <person name="Martijn J."/>
            <person name="Lind A.E."/>
            <person name="van Eijk R."/>
            <person name="Schleper C."/>
            <person name="Guy L."/>
            <person name="Ettema T.J."/>
        </authorList>
    </citation>
    <scope>NUCLEOTIDE SEQUENCE</scope>
</reference>
<evidence type="ECO:0000313" key="1">
    <source>
        <dbReference type="EMBL" id="KKM81334.1"/>
    </source>
</evidence>
<proteinExistence type="predicted"/>
<name>A0A0F9KGP9_9ZZZZ</name>
<comment type="caution">
    <text evidence="1">The sequence shown here is derived from an EMBL/GenBank/DDBJ whole genome shotgun (WGS) entry which is preliminary data.</text>
</comment>